<dbReference type="SUPFAM" id="SSF82544">
    <property type="entry name" value="GckA/TtuD-like"/>
    <property type="match status" value="1"/>
</dbReference>
<evidence type="ECO:0000259" key="2">
    <source>
        <dbReference type="Pfam" id="PF05161"/>
    </source>
</evidence>
<protein>
    <submittedName>
        <fullName evidence="4">Glycerate kinase</fullName>
    </submittedName>
</protein>
<evidence type="ECO:0000256" key="1">
    <source>
        <dbReference type="SAM" id="MobiDB-lite"/>
    </source>
</evidence>
<gene>
    <name evidence="4" type="ORF">DF286_03520</name>
</gene>
<dbReference type="InterPro" id="IPR037035">
    <property type="entry name" value="GK-like_C_sf"/>
</dbReference>
<organism evidence="4 5">
    <name type="scientific">Allosphingosinicella humi</name>
    <dbReference type="NCBI Taxonomy" id="2068657"/>
    <lineage>
        <taxon>Bacteria</taxon>
        <taxon>Pseudomonadati</taxon>
        <taxon>Pseudomonadota</taxon>
        <taxon>Alphaproteobacteria</taxon>
        <taxon>Sphingomonadales</taxon>
        <taxon>Sphingomonadaceae</taxon>
        <taxon>Allosphingosinicella</taxon>
    </lineage>
</organism>
<evidence type="ECO:0000259" key="3">
    <source>
        <dbReference type="Pfam" id="PF13660"/>
    </source>
</evidence>
<keyword evidence="5" id="KW-1185">Reference proteome</keyword>
<dbReference type="GO" id="GO:0008887">
    <property type="term" value="F:glycerate kinase activity"/>
    <property type="evidence" value="ECO:0007669"/>
    <property type="project" value="InterPro"/>
</dbReference>
<feature type="compositionally biased region" description="Polar residues" evidence="1">
    <location>
        <begin position="1"/>
        <end position="12"/>
    </location>
</feature>
<keyword evidence="4" id="KW-0418">Kinase</keyword>
<dbReference type="GO" id="GO:0005737">
    <property type="term" value="C:cytoplasm"/>
    <property type="evidence" value="ECO:0007669"/>
    <property type="project" value="TreeGrafter"/>
</dbReference>
<dbReference type="InterPro" id="IPR007835">
    <property type="entry name" value="MOFRL"/>
</dbReference>
<proteinExistence type="predicted"/>
<dbReference type="Pfam" id="PF13660">
    <property type="entry name" value="DUF4147"/>
    <property type="match status" value="1"/>
</dbReference>
<keyword evidence="4" id="KW-0808">Transferase</keyword>
<dbReference type="Proteomes" id="UP000245916">
    <property type="component" value="Unassembled WGS sequence"/>
</dbReference>
<dbReference type="InterPro" id="IPR025286">
    <property type="entry name" value="MOFRL_assoc_dom"/>
</dbReference>
<evidence type="ECO:0000313" key="5">
    <source>
        <dbReference type="Proteomes" id="UP000245916"/>
    </source>
</evidence>
<dbReference type="PANTHER" id="PTHR12227">
    <property type="entry name" value="GLYCERATE KINASE"/>
    <property type="match status" value="1"/>
</dbReference>
<dbReference type="AlphaFoldDB" id="A0A2U2J122"/>
<dbReference type="Gene3D" id="3.40.1480.10">
    <property type="entry name" value="MOFRL domain"/>
    <property type="match status" value="1"/>
</dbReference>
<dbReference type="InterPro" id="IPR038614">
    <property type="entry name" value="GK_N_sf"/>
</dbReference>
<feature type="region of interest" description="Disordered" evidence="1">
    <location>
        <begin position="1"/>
        <end position="40"/>
    </location>
</feature>
<dbReference type="PANTHER" id="PTHR12227:SF0">
    <property type="entry name" value="GLYCERATE KINASE"/>
    <property type="match status" value="1"/>
</dbReference>
<feature type="domain" description="MOFRL-associated" evidence="3">
    <location>
        <begin position="46"/>
        <end position="256"/>
    </location>
</feature>
<name>A0A2U2J122_9SPHN</name>
<dbReference type="Gene3D" id="3.40.50.10180">
    <property type="entry name" value="Glycerate kinase, MOFRL-like N-terminal domain"/>
    <property type="match status" value="1"/>
</dbReference>
<feature type="domain" description="MOFRL" evidence="2">
    <location>
        <begin position="334"/>
        <end position="439"/>
    </location>
</feature>
<evidence type="ECO:0000313" key="4">
    <source>
        <dbReference type="EMBL" id="PWG02040.1"/>
    </source>
</evidence>
<dbReference type="Pfam" id="PF05161">
    <property type="entry name" value="MOFRL"/>
    <property type="match status" value="1"/>
</dbReference>
<comment type="caution">
    <text evidence="4">The sequence shown here is derived from an EMBL/GenBank/DDBJ whole genome shotgun (WGS) entry which is preliminary data.</text>
</comment>
<dbReference type="InterPro" id="IPR039760">
    <property type="entry name" value="MOFRL_protein"/>
</dbReference>
<dbReference type="EMBL" id="QFFF01000001">
    <property type="protein sequence ID" value="PWG02040.1"/>
    <property type="molecule type" value="Genomic_DNA"/>
</dbReference>
<sequence length="452" mass="46280">MTLCQRPSTSLGPNVPLHSSGYFDSPRLDEPPASPHHRPVTARQDLESIFRAAVAACHPADVVPAYLPEPPEGHTILLAIGKAAGGMARAVEAAWHGPLSGLAVVPHGPAELLQQIDCISAGHPMPDEASLTAAERLLALAQQAGSEDLVLVLLSGGASALACLPGEGLSLADKQALTTALLRSGAPIEEINTVRRHLSRIKGGRLARAAQPARLVTLAISDVVGDRPEDIGSGPTVTDPTSLEEAKAILGRHGIVAPDRGWSETVKPDEAEGWNADYRIIAGGDTALKAAASEAVRLGWEAVPIDAHAQGEARDVARRHASIALETLRSGSRVALISGGELTVTLSGQGSGGPSREYSLALALTLDGAAGITALAADTDGLDGSHDAAGAFIDPATLARAKARKLDASAALQANDSGAFFAALGDAFVTGPTGTNVNDLRTILIDPSGSRA</sequence>
<dbReference type="OrthoDB" id="9766552at2"/>
<reference evidence="4 5" key="1">
    <citation type="submission" date="2018-05" db="EMBL/GenBank/DDBJ databases">
        <title>Genome of Sphingosinicella humi QZX222.</title>
        <authorList>
            <person name="Qiao Z."/>
            <person name="Wang G."/>
        </authorList>
    </citation>
    <scope>NUCLEOTIDE SEQUENCE [LARGE SCALE GENOMIC DNA]</scope>
    <source>
        <strain evidence="4 5">QZX222</strain>
    </source>
</reference>
<accession>A0A2U2J122</accession>